<name>A0ABR4UGW3_9FLAO</name>
<organism evidence="1 2">
    <name type="scientific">Chryseobacterium vrystaatense</name>
    <dbReference type="NCBI Taxonomy" id="307480"/>
    <lineage>
        <taxon>Bacteria</taxon>
        <taxon>Pseudomonadati</taxon>
        <taxon>Bacteroidota</taxon>
        <taxon>Flavobacteriia</taxon>
        <taxon>Flavobacteriales</taxon>
        <taxon>Weeksellaceae</taxon>
        <taxon>Chryseobacterium group</taxon>
        <taxon>Chryseobacterium</taxon>
    </lineage>
</organism>
<gene>
    <name evidence="1" type="ORF">IW16_23065</name>
</gene>
<comment type="caution">
    <text evidence="1">The sequence shown here is derived from an EMBL/GenBank/DDBJ whole genome shotgun (WGS) entry which is preliminary data.</text>
</comment>
<dbReference type="Proteomes" id="UP000028719">
    <property type="component" value="Unassembled WGS sequence"/>
</dbReference>
<dbReference type="EMBL" id="JPRI01000011">
    <property type="protein sequence ID" value="KFF23779.1"/>
    <property type="molecule type" value="Genomic_DNA"/>
</dbReference>
<proteinExistence type="predicted"/>
<reference evidence="1 2" key="1">
    <citation type="submission" date="2014-07" db="EMBL/GenBank/DDBJ databases">
        <title>Genome of Chryseobacterium vrystaatense LMG 22846.</title>
        <authorList>
            <person name="Pipes S.E."/>
            <person name="Stropko S.J."/>
            <person name="Newman J.D."/>
        </authorList>
    </citation>
    <scope>NUCLEOTIDE SEQUENCE [LARGE SCALE GENOMIC DNA]</scope>
    <source>
        <strain evidence="1 2">LMG 22846</strain>
    </source>
</reference>
<evidence type="ECO:0000313" key="1">
    <source>
        <dbReference type="EMBL" id="KFF23779.1"/>
    </source>
</evidence>
<keyword evidence="2" id="KW-1185">Reference proteome</keyword>
<accession>A0ABR4UGW3</accession>
<sequence>MGSWNTLHHFDDKKFYSTIVPDLQSEGHLLRNYFNSEFGKYIVCDNDQNEGRITDIIKFSQFLDDEFKIHETLLSIQTRNKSVNEEYNHFIKKKYKDEDDFYRKNGQIIEDINLILTLIIFSECASFNPHLILGRSIFTGCVSAKPGSVAEEIISDLTNNELGSILYSSHSNCNGFINWVTNEDLQLLWLDKENLNSAGKDADKYFSDFYKFIEIAIENDLGVISGTNMNEGILKLIPSPLSVEIDIKELGLENVINYE</sequence>
<dbReference type="RefSeq" id="WP_034749815.1">
    <property type="nucleotide sequence ID" value="NZ_JPRI01000011.1"/>
</dbReference>
<evidence type="ECO:0000313" key="2">
    <source>
        <dbReference type="Proteomes" id="UP000028719"/>
    </source>
</evidence>
<protein>
    <submittedName>
        <fullName evidence="1">Uncharacterized protein</fullName>
    </submittedName>
</protein>